<dbReference type="AlphaFoldDB" id="A0A8J6N807"/>
<reference evidence="1 2" key="1">
    <citation type="submission" date="2020-08" db="EMBL/GenBank/DDBJ databases">
        <title>Bridging the membrane lipid divide: bacteria of the FCB group superphylum have the potential to synthesize archaeal ether lipids.</title>
        <authorList>
            <person name="Villanueva L."/>
            <person name="Von Meijenfeldt F.A.B."/>
            <person name="Westbye A.B."/>
            <person name="Yadav S."/>
            <person name="Hopmans E.C."/>
            <person name="Dutilh B.E."/>
            <person name="Sinninghe Damste J.S."/>
        </authorList>
    </citation>
    <scope>NUCLEOTIDE SEQUENCE [LARGE SCALE GENOMIC DNA]</scope>
    <source>
        <strain evidence="1">NIOZ-UU82</strain>
    </source>
</reference>
<gene>
    <name evidence="1" type="ORF">H8E80_07250</name>
</gene>
<dbReference type="EMBL" id="JACNLL010000065">
    <property type="protein sequence ID" value="MBC8199825.1"/>
    <property type="molecule type" value="Genomic_DNA"/>
</dbReference>
<sequence>MSFKENLLKKIKIDKMTGIILNSIGPPDSGRKVDKQTMRSLLEKGSYQFIQKRDLDLYILQENGDLKRILVLDNGLAIYNTTVEDVVLRKSPTVKEMLNIRNIIKILNDKDVVLSKREGSVKTIQKECIDMLDLSYNESDIEEIEKDGTAALERGDADGVIECLTLFAELLGYSPPPKAMKTGDHHVVGALSKGENNEDLFGPVVMYSLTYNLLKLIDRQISSFDKGEIELMHQVAIGKEKASKEGHFVFTYLKEAVVLKNL</sequence>
<proteinExistence type="predicted"/>
<evidence type="ECO:0000313" key="1">
    <source>
        <dbReference type="EMBL" id="MBC8199825.1"/>
    </source>
</evidence>
<evidence type="ECO:0000313" key="2">
    <source>
        <dbReference type="Proteomes" id="UP000603545"/>
    </source>
</evidence>
<dbReference type="Proteomes" id="UP000603545">
    <property type="component" value="Unassembled WGS sequence"/>
</dbReference>
<name>A0A8J6N807_9BACT</name>
<protein>
    <submittedName>
        <fullName evidence="1">Uncharacterized protein</fullName>
    </submittedName>
</protein>
<comment type="caution">
    <text evidence="1">The sequence shown here is derived from an EMBL/GenBank/DDBJ whole genome shotgun (WGS) entry which is preliminary data.</text>
</comment>
<accession>A0A8J6N807</accession>
<organism evidence="1 2">
    <name type="scientific">Candidatus Desulfaltia bathyphila</name>
    <dbReference type="NCBI Taxonomy" id="2841697"/>
    <lineage>
        <taxon>Bacteria</taxon>
        <taxon>Pseudomonadati</taxon>
        <taxon>Thermodesulfobacteriota</taxon>
        <taxon>Desulfobacteria</taxon>
        <taxon>Desulfobacterales</taxon>
        <taxon>Desulfobacterales incertae sedis</taxon>
        <taxon>Candidatus Desulfaltia</taxon>
    </lineage>
</organism>